<evidence type="ECO:0000313" key="1">
    <source>
        <dbReference type="EMBL" id="MBW8687820.1"/>
    </source>
</evidence>
<dbReference type="EMBL" id="JAICCF010000005">
    <property type="protein sequence ID" value="MBW8687820.1"/>
    <property type="molecule type" value="Genomic_DNA"/>
</dbReference>
<reference evidence="1 2" key="1">
    <citation type="submission" date="2021-08" db="EMBL/GenBank/DDBJ databases">
        <title>The genome sequence of Chitinophaga sp. B61.</title>
        <authorList>
            <person name="Zhang X."/>
        </authorList>
    </citation>
    <scope>NUCLEOTIDE SEQUENCE [LARGE SCALE GENOMIC DNA]</scope>
    <source>
        <strain evidence="1 2">B61</strain>
    </source>
</reference>
<name>A0ABS7GJD9_9BACT</name>
<evidence type="ECO:0000313" key="2">
    <source>
        <dbReference type="Proteomes" id="UP000812961"/>
    </source>
</evidence>
<gene>
    <name evidence="1" type="ORF">K1Y79_26005</name>
</gene>
<evidence type="ECO:0008006" key="3">
    <source>
        <dbReference type="Google" id="ProtNLM"/>
    </source>
</evidence>
<proteinExistence type="predicted"/>
<comment type="caution">
    <text evidence="1">The sequence shown here is derived from an EMBL/GenBank/DDBJ whole genome shotgun (WGS) entry which is preliminary data.</text>
</comment>
<organism evidence="1 2">
    <name type="scientific">Chitinophaga rhizophila</name>
    <dbReference type="NCBI Taxonomy" id="2866212"/>
    <lineage>
        <taxon>Bacteria</taxon>
        <taxon>Pseudomonadati</taxon>
        <taxon>Bacteroidota</taxon>
        <taxon>Chitinophagia</taxon>
        <taxon>Chitinophagales</taxon>
        <taxon>Chitinophagaceae</taxon>
        <taxon>Chitinophaga</taxon>
    </lineage>
</organism>
<accession>A0ABS7GJD9</accession>
<dbReference type="Proteomes" id="UP000812961">
    <property type="component" value="Unassembled WGS sequence"/>
</dbReference>
<dbReference type="RefSeq" id="WP_220253141.1">
    <property type="nucleotide sequence ID" value="NZ_JAICCF010000005.1"/>
</dbReference>
<keyword evidence="2" id="KW-1185">Reference proteome</keyword>
<sequence>MPLNIIRGCIATALMLTGITVSAFHYPPDKGKMRLLAITTSTDKTLISYNADKSVSELLTIYKTAEGSYTTTRIPVYKNGKLVKTYVTDDESSHAPTLFAAYEYADKGNIRRIVYYLHGQVHGYDSLAYNNTGKITARYSFIETQDGIAFENNSCQHYTWDNKGNIVQIENMGRVNRKLPFTLSSTTTYTYDNHPNAQQSIPVLAYMVDIAAVNLSANNIVTETITPVTGNGNIVNRYTYAYNEAAYPRQITTTYAAGGESIITELEWTW</sequence>
<protein>
    <recommendedName>
        <fullName evidence="3">YD repeat-containing protein</fullName>
    </recommendedName>
</protein>